<dbReference type="AlphaFoldDB" id="A0A9I9DUL5"/>
<dbReference type="EnsemblPlants" id="MELO3C023456.2.1">
    <property type="protein sequence ID" value="MELO3C023456.2.1"/>
    <property type="gene ID" value="MELO3C023456.2"/>
</dbReference>
<reference evidence="2" key="1">
    <citation type="submission" date="2023-03" db="UniProtKB">
        <authorList>
            <consortium name="EnsemblPlants"/>
        </authorList>
    </citation>
    <scope>IDENTIFICATION</scope>
</reference>
<proteinExistence type="predicted"/>
<name>A0A9I9DUL5_CUCME</name>
<protein>
    <submittedName>
        <fullName evidence="2">Uncharacterized protein</fullName>
    </submittedName>
</protein>
<accession>A0A9I9DUL5</accession>
<sequence length="353" mass="38989">MTPSSSTYFFASTVHPLLLSLSTGPFVSLVPSRFFLATPPIPPPEPVPPLPSLGAAAAAAAAADSSTHPTPQDLRFPFVSVSVFFFFGCVSFFHVLKKKKKRKKKFSQCMRIYENTPPSATYRSLFFLNLFLQTPNYGSTLLFPPTAGDFSGRFFIIIRIPISANDEMEPPLFSFLQMDDLCWTQMGQKETNGIPKKGILIAGKSEVVATMKRPRKKKTLGELKEEEVLLLKERRSLKDALATLRLSVEKQRAMNGSLKKLKLDLESQQAIEMVVTSAVPGEANSNQPQQLQTPSRSICSTTPIGADASYQLTMPNVSCKLQEIGTLGTVRLLPDLNLPFQEDSSTEALYRMS</sequence>
<dbReference type="Gramene" id="MELO3C023456.2.1">
    <property type="protein sequence ID" value="MELO3C023456.2.1"/>
    <property type="gene ID" value="MELO3C023456.2"/>
</dbReference>
<dbReference type="PANTHER" id="PTHR35099">
    <property type="entry name" value="OS02G0182700 PROTEIN"/>
    <property type="match status" value="1"/>
</dbReference>
<evidence type="ECO:0000313" key="2">
    <source>
        <dbReference type="EnsemblPlants" id="MELO3C023456.2.1"/>
    </source>
</evidence>
<keyword evidence="1" id="KW-0812">Transmembrane</keyword>
<keyword evidence="1" id="KW-1133">Transmembrane helix</keyword>
<dbReference type="PANTHER" id="PTHR35099:SF10">
    <property type="entry name" value="BZIP DOMAIN-CONTAINING PROTEIN"/>
    <property type="match status" value="1"/>
</dbReference>
<evidence type="ECO:0000256" key="1">
    <source>
        <dbReference type="SAM" id="Phobius"/>
    </source>
</evidence>
<organism evidence="2">
    <name type="scientific">Cucumis melo</name>
    <name type="common">Muskmelon</name>
    <dbReference type="NCBI Taxonomy" id="3656"/>
    <lineage>
        <taxon>Eukaryota</taxon>
        <taxon>Viridiplantae</taxon>
        <taxon>Streptophyta</taxon>
        <taxon>Embryophyta</taxon>
        <taxon>Tracheophyta</taxon>
        <taxon>Spermatophyta</taxon>
        <taxon>Magnoliopsida</taxon>
        <taxon>eudicotyledons</taxon>
        <taxon>Gunneridae</taxon>
        <taxon>Pentapetalae</taxon>
        <taxon>rosids</taxon>
        <taxon>fabids</taxon>
        <taxon>Cucurbitales</taxon>
        <taxon>Cucurbitaceae</taxon>
        <taxon>Benincaseae</taxon>
        <taxon>Cucumis</taxon>
    </lineage>
</organism>
<feature type="transmembrane region" description="Helical" evidence="1">
    <location>
        <begin position="76"/>
        <end position="96"/>
    </location>
</feature>
<keyword evidence="1" id="KW-0472">Membrane</keyword>